<feature type="non-terminal residue" evidence="1">
    <location>
        <position position="1"/>
    </location>
</feature>
<dbReference type="AlphaFoldDB" id="A0A6J4N0W5"/>
<evidence type="ECO:0000313" key="1">
    <source>
        <dbReference type="EMBL" id="CAA9374454.1"/>
    </source>
</evidence>
<protein>
    <submittedName>
        <fullName evidence="1">Uncharacterized protein</fullName>
    </submittedName>
</protein>
<organism evidence="1">
    <name type="scientific">uncultured Propionibacteriaceae bacterium</name>
    <dbReference type="NCBI Taxonomy" id="257457"/>
    <lineage>
        <taxon>Bacteria</taxon>
        <taxon>Bacillati</taxon>
        <taxon>Actinomycetota</taxon>
        <taxon>Actinomycetes</taxon>
        <taxon>Propionibacteriales</taxon>
        <taxon>Propionibacteriaceae</taxon>
        <taxon>environmental samples</taxon>
    </lineage>
</organism>
<reference evidence="1" key="1">
    <citation type="submission" date="2020-02" db="EMBL/GenBank/DDBJ databases">
        <authorList>
            <person name="Meier V. D."/>
        </authorList>
    </citation>
    <scope>NUCLEOTIDE SEQUENCE</scope>
    <source>
        <strain evidence="1">AVDCRST_MAG75</strain>
    </source>
</reference>
<feature type="non-terminal residue" evidence="1">
    <location>
        <position position="24"/>
    </location>
</feature>
<sequence>WHLVRRSESSTSPFASWCRVAISP</sequence>
<gene>
    <name evidence="1" type="ORF">AVDCRST_MAG75-394</name>
</gene>
<accession>A0A6J4N0W5</accession>
<name>A0A6J4N0W5_9ACTN</name>
<proteinExistence type="predicted"/>
<dbReference type="EMBL" id="CADCUO010000027">
    <property type="protein sequence ID" value="CAA9374454.1"/>
    <property type="molecule type" value="Genomic_DNA"/>
</dbReference>